<comment type="caution">
    <text evidence="2">The sequence shown here is derived from an EMBL/GenBank/DDBJ whole genome shotgun (WGS) entry which is preliminary data.</text>
</comment>
<dbReference type="GO" id="GO:0047661">
    <property type="term" value="F:amino-acid racemase activity"/>
    <property type="evidence" value="ECO:0007669"/>
    <property type="project" value="InterPro"/>
</dbReference>
<evidence type="ECO:0000313" key="3">
    <source>
        <dbReference type="Proteomes" id="UP000216020"/>
    </source>
</evidence>
<accession>A0A261SJ52</accession>
<dbReference type="Proteomes" id="UP000216020">
    <property type="component" value="Unassembled WGS sequence"/>
</dbReference>
<sequence>MIMSKTLYVINPNSNTDVTAGIDAALDPLRSADAPRIECVTLAEGPRGIQTQDDVDRAAVLVRRFAEEHRQQAAGFVTACFSDPGLHSIREIPDVLSLGISECGVLTAMTMGLRLGVIAILDISIPRHLRTWAAMGVQDRVVGELAIGRTVAELADSEATLEAMIRTGKALRDTHRADVLVMGCAGMAPYRQRLQDAVGLPVVEPTQAAVSMALGRLRLGW</sequence>
<comment type="similarity">
    <text evidence="1">Belongs to the HyuE racemase family.</text>
</comment>
<organism evidence="2 3">
    <name type="scientific">Bordetella genomosp. 10</name>
    <dbReference type="NCBI Taxonomy" id="1416804"/>
    <lineage>
        <taxon>Bacteria</taxon>
        <taxon>Pseudomonadati</taxon>
        <taxon>Pseudomonadota</taxon>
        <taxon>Betaproteobacteria</taxon>
        <taxon>Burkholderiales</taxon>
        <taxon>Alcaligenaceae</taxon>
        <taxon>Bordetella</taxon>
    </lineage>
</organism>
<evidence type="ECO:0000313" key="2">
    <source>
        <dbReference type="EMBL" id="OZI37434.1"/>
    </source>
</evidence>
<dbReference type="InterPro" id="IPR015942">
    <property type="entry name" value="Asp/Glu/hydantoin_racemase"/>
</dbReference>
<reference evidence="3" key="1">
    <citation type="submission" date="2017-05" db="EMBL/GenBank/DDBJ databases">
        <title>Complete and WGS of Bordetella genogroups.</title>
        <authorList>
            <person name="Spilker T."/>
            <person name="Lipuma J."/>
        </authorList>
    </citation>
    <scope>NUCLEOTIDE SEQUENCE [LARGE SCALE GENOMIC DNA]</scope>
    <source>
        <strain evidence="3">AU16122</strain>
    </source>
</reference>
<dbReference type="Pfam" id="PF01177">
    <property type="entry name" value="Asp_Glu_race"/>
    <property type="match status" value="1"/>
</dbReference>
<keyword evidence="3" id="KW-1185">Reference proteome</keyword>
<evidence type="ECO:0000256" key="1">
    <source>
        <dbReference type="ARBA" id="ARBA00038414"/>
    </source>
</evidence>
<gene>
    <name evidence="2" type="ORF">CAL29_03215</name>
</gene>
<dbReference type="PANTHER" id="PTHR28047">
    <property type="entry name" value="PROTEIN DCG1"/>
    <property type="match status" value="1"/>
</dbReference>
<dbReference type="InterPro" id="IPR052186">
    <property type="entry name" value="Hydantoin_racemase-like"/>
</dbReference>
<protein>
    <submittedName>
        <fullName evidence="2">Asp/Glu racemase</fullName>
    </submittedName>
</protein>
<dbReference type="EMBL" id="NEVM01000001">
    <property type="protein sequence ID" value="OZI37434.1"/>
    <property type="molecule type" value="Genomic_DNA"/>
</dbReference>
<dbReference type="Gene3D" id="3.40.50.12500">
    <property type="match status" value="1"/>
</dbReference>
<dbReference type="InterPro" id="IPR053714">
    <property type="entry name" value="Iso_Racemase_Enz_sf"/>
</dbReference>
<name>A0A261SJ52_9BORD</name>
<proteinExistence type="inferred from homology"/>
<dbReference type="PANTHER" id="PTHR28047:SF5">
    <property type="entry name" value="PROTEIN DCG1"/>
    <property type="match status" value="1"/>
</dbReference>
<dbReference type="AlphaFoldDB" id="A0A261SJ52"/>